<comment type="caution">
    <text evidence="3">The sequence shown here is derived from an EMBL/GenBank/DDBJ whole genome shotgun (WGS) entry which is preliminary data.</text>
</comment>
<name>A0ABD0ST39_LOXSC</name>
<dbReference type="SMART" id="SM00595">
    <property type="entry name" value="MADF"/>
    <property type="match status" value="1"/>
</dbReference>
<organism evidence="3 4">
    <name type="scientific">Loxostege sticticalis</name>
    <name type="common">Beet webworm moth</name>
    <dbReference type="NCBI Taxonomy" id="481309"/>
    <lineage>
        <taxon>Eukaryota</taxon>
        <taxon>Metazoa</taxon>
        <taxon>Ecdysozoa</taxon>
        <taxon>Arthropoda</taxon>
        <taxon>Hexapoda</taxon>
        <taxon>Insecta</taxon>
        <taxon>Pterygota</taxon>
        <taxon>Neoptera</taxon>
        <taxon>Endopterygota</taxon>
        <taxon>Lepidoptera</taxon>
        <taxon>Glossata</taxon>
        <taxon>Ditrysia</taxon>
        <taxon>Pyraloidea</taxon>
        <taxon>Crambidae</taxon>
        <taxon>Pyraustinae</taxon>
        <taxon>Loxostege</taxon>
    </lineage>
</organism>
<dbReference type="AlphaFoldDB" id="A0ABD0ST39"/>
<evidence type="ECO:0000259" key="2">
    <source>
        <dbReference type="PROSITE" id="PS51029"/>
    </source>
</evidence>
<dbReference type="PROSITE" id="PS51029">
    <property type="entry name" value="MADF"/>
    <property type="match status" value="1"/>
</dbReference>
<dbReference type="PANTHER" id="PTHR12243:SF67">
    <property type="entry name" value="COREPRESSOR OF PANGOLIN, ISOFORM A-RELATED"/>
    <property type="match status" value="1"/>
</dbReference>
<gene>
    <name evidence="3" type="ORF">ABMA28_004310</name>
</gene>
<dbReference type="EMBL" id="JBEDNZ010000016">
    <property type="protein sequence ID" value="KAL0822179.1"/>
    <property type="molecule type" value="Genomic_DNA"/>
</dbReference>
<feature type="domain" description="MADF" evidence="2">
    <location>
        <begin position="11"/>
        <end position="114"/>
    </location>
</feature>
<evidence type="ECO:0000313" key="3">
    <source>
        <dbReference type="EMBL" id="KAL0822179.1"/>
    </source>
</evidence>
<sequence length="280" mass="32257">MEDRLPILMEEFISLIETHPVLWDKSLEDYKNRIATQNAWKEILLTMYPDYETWSEKDRQECAKKIVKKWTHIRDTFIKSEKKIQYQKMCGSGAKTARPYLYHKQLIFLRKVIQPTISAPCNKISGATNKEDTADADSLDVEVIYDIKQEDTADSSDDEALINIKDEYTVDDGASSLISNDSSTQHYEPQVQPSTSTASMRKRLSSNVSPADAKMIKFIDSYPSRVEQFVEVPVNNMINRHVSFFNGLIPTLEKFDDDQVIDFQLGVIQLMKNIKNRNNT</sequence>
<evidence type="ECO:0000256" key="1">
    <source>
        <dbReference type="SAM" id="MobiDB-lite"/>
    </source>
</evidence>
<accession>A0ABD0ST39</accession>
<reference evidence="3 4" key="1">
    <citation type="submission" date="2024-06" db="EMBL/GenBank/DDBJ databases">
        <title>A chromosome-level genome assembly of beet webworm, Loxostege sticticalis.</title>
        <authorList>
            <person name="Zhang Y."/>
        </authorList>
    </citation>
    <scope>NUCLEOTIDE SEQUENCE [LARGE SCALE GENOMIC DNA]</scope>
    <source>
        <strain evidence="3">AQ028</strain>
        <tissue evidence="3">Male pupae</tissue>
    </source>
</reference>
<feature type="region of interest" description="Disordered" evidence="1">
    <location>
        <begin position="178"/>
        <end position="202"/>
    </location>
</feature>
<dbReference type="Proteomes" id="UP001549921">
    <property type="component" value="Unassembled WGS sequence"/>
</dbReference>
<dbReference type="InterPro" id="IPR039353">
    <property type="entry name" value="TF_Adf1"/>
</dbReference>
<protein>
    <recommendedName>
        <fullName evidence="2">MADF domain-containing protein</fullName>
    </recommendedName>
</protein>
<dbReference type="PANTHER" id="PTHR12243">
    <property type="entry name" value="MADF DOMAIN TRANSCRIPTION FACTOR"/>
    <property type="match status" value="1"/>
</dbReference>
<evidence type="ECO:0000313" key="4">
    <source>
        <dbReference type="Proteomes" id="UP001549921"/>
    </source>
</evidence>
<dbReference type="InterPro" id="IPR006578">
    <property type="entry name" value="MADF-dom"/>
</dbReference>
<dbReference type="Pfam" id="PF10545">
    <property type="entry name" value="MADF_DNA_bdg"/>
    <property type="match status" value="1"/>
</dbReference>
<proteinExistence type="predicted"/>